<keyword evidence="5" id="KW-1185">Reference proteome</keyword>
<keyword evidence="2" id="KW-0812">Transmembrane</keyword>
<feature type="region of interest" description="Disordered" evidence="1">
    <location>
        <begin position="1"/>
        <end position="124"/>
    </location>
</feature>
<organism evidence="4 5">
    <name type="scientific">Psilocybe cyanescens</name>
    <dbReference type="NCBI Taxonomy" id="93625"/>
    <lineage>
        <taxon>Eukaryota</taxon>
        <taxon>Fungi</taxon>
        <taxon>Dikarya</taxon>
        <taxon>Basidiomycota</taxon>
        <taxon>Agaricomycotina</taxon>
        <taxon>Agaricomycetes</taxon>
        <taxon>Agaricomycetidae</taxon>
        <taxon>Agaricales</taxon>
        <taxon>Agaricineae</taxon>
        <taxon>Strophariaceae</taxon>
        <taxon>Psilocybe</taxon>
    </lineage>
</organism>
<accession>A0A409WGF4</accession>
<keyword evidence="2" id="KW-0472">Membrane</keyword>
<name>A0A409WGF4_PSICY</name>
<evidence type="ECO:0000256" key="1">
    <source>
        <dbReference type="SAM" id="MobiDB-lite"/>
    </source>
</evidence>
<dbReference type="Pfam" id="PF18142">
    <property type="entry name" value="SLATT_fungal"/>
    <property type="match status" value="1"/>
</dbReference>
<feature type="domain" description="SMODS and SLOG-associating 2TM effector" evidence="3">
    <location>
        <begin position="165"/>
        <end position="286"/>
    </location>
</feature>
<reference evidence="4 5" key="1">
    <citation type="journal article" date="2018" name="Evol. Lett.">
        <title>Horizontal gene cluster transfer increased hallucinogenic mushroom diversity.</title>
        <authorList>
            <person name="Reynolds H.T."/>
            <person name="Vijayakumar V."/>
            <person name="Gluck-Thaler E."/>
            <person name="Korotkin H.B."/>
            <person name="Matheny P.B."/>
            <person name="Slot J.C."/>
        </authorList>
    </citation>
    <scope>NUCLEOTIDE SEQUENCE [LARGE SCALE GENOMIC DNA]</scope>
    <source>
        <strain evidence="4 5">2631</strain>
    </source>
</reference>
<feature type="transmembrane region" description="Helical" evidence="2">
    <location>
        <begin position="181"/>
        <end position="204"/>
    </location>
</feature>
<proteinExistence type="predicted"/>
<evidence type="ECO:0000256" key="2">
    <source>
        <dbReference type="SAM" id="Phobius"/>
    </source>
</evidence>
<feature type="compositionally biased region" description="Polar residues" evidence="1">
    <location>
        <begin position="85"/>
        <end position="98"/>
    </location>
</feature>
<feature type="transmembrane region" description="Helical" evidence="2">
    <location>
        <begin position="210"/>
        <end position="229"/>
    </location>
</feature>
<dbReference type="EMBL" id="NHYD01003435">
    <property type="protein sequence ID" value="PPQ77618.1"/>
    <property type="molecule type" value="Genomic_DNA"/>
</dbReference>
<comment type="caution">
    <text evidence="4">The sequence shown here is derived from an EMBL/GenBank/DDBJ whole genome shotgun (WGS) entry which is preliminary data.</text>
</comment>
<protein>
    <recommendedName>
        <fullName evidence="3">SMODS and SLOG-associating 2TM effector domain-containing protein</fullName>
    </recommendedName>
</protein>
<dbReference type="OrthoDB" id="3245801at2759"/>
<evidence type="ECO:0000313" key="5">
    <source>
        <dbReference type="Proteomes" id="UP000283269"/>
    </source>
</evidence>
<keyword evidence="2" id="KW-1133">Transmembrane helix</keyword>
<dbReference type="Proteomes" id="UP000283269">
    <property type="component" value="Unassembled WGS sequence"/>
</dbReference>
<sequence>MSSERPAVPTPVTEEVIREEARVEQAPVPPSPPSKEGDPFSSRQGSPRRVTTQFNTAATQSASPLSPHIHAPRSFDEKYGDADSDNSAQNLNRNNFNQGVGGGLPLPPLGTRPSDTTPGVRRTRTMDTRNSYNNQRRSAIDWIVPAVEAKPNTLAQRLQPTINVAIEEKDKYALKAKWTGYALNVAIGLQVLLGSLTTGLSAVATAGKSAAVSTTILGALATLVASYLARARGSNEPELSITRVKDLEQFIRECESFKLDHGTTTGNEHDQELENKRRRFEELLGNANGERKLSPPV</sequence>
<dbReference type="NCBIfam" id="NF033635">
    <property type="entry name" value="SLATT_fungal"/>
    <property type="match status" value="1"/>
</dbReference>
<evidence type="ECO:0000313" key="4">
    <source>
        <dbReference type="EMBL" id="PPQ77618.1"/>
    </source>
</evidence>
<evidence type="ECO:0000259" key="3">
    <source>
        <dbReference type="Pfam" id="PF18142"/>
    </source>
</evidence>
<dbReference type="InterPro" id="IPR041622">
    <property type="entry name" value="SLATT_fungi"/>
</dbReference>
<dbReference type="STRING" id="93625.A0A409WGF4"/>
<feature type="compositionally biased region" description="Polar residues" evidence="1">
    <location>
        <begin position="41"/>
        <end position="64"/>
    </location>
</feature>
<dbReference type="InParanoid" id="A0A409WGF4"/>
<gene>
    <name evidence="4" type="ORF">CVT25_011229</name>
</gene>
<dbReference type="AlphaFoldDB" id="A0A409WGF4"/>